<protein>
    <submittedName>
        <fullName evidence="2">N-alpha-acetyltransferase</fullName>
    </submittedName>
</protein>
<feature type="domain" description="N-acetyltransferase" evidence="1">
    <location>
        <begin position="7"/>
        <end position="175"/>
    </location>
</feature>
<organism evidence="2 3">
    <name type="scientific">Vitis vinifera</name>
    <name type="common">Grape</name>
    <dbReference type="NCBI Taxonomy" id="29760"/>
    <lineage>
        <taxon>Eukaryota</taxon>
        <taxon>Viridiplantae</taxon>
        <taxon>Streptophyta</taxon>
        <taxon>Embryophyta</taxon>
        <taxon>Tracheophyta</taxon>
        <taxon>Spermatophyta</taxon>
        <taxon>Magnoliopsida</taxon>
        <taxon>eudicotyledons</taxon>
        <taxon>Gunneridae</taxon>
        <taxon>Pentapetalae</taxon>
        <taxon>rosids</taxon>
        <taxon>Vitales</taxon>
        <taxon>Vitaceae</taxon>
        <taxon>Viteae</taxon>
        <taxon>Vitis</taxon>
    </lineage>
</organism>
<sequence length="177" mass="20230">MSNCVVLELHRNSTNWAKVVEDIVRLEKKIFPKHESLARSFDEELRKNNSGLLYIQLADGEVAGYVMYSWPSSLLASITKLAGGCLVLMIFSLLKGFDSVDVKENYRRQGHGEALLEAAIQKCKTRNICRISLHVDPSRTPAMSLYKKHGFQVDNLIKSYYSSDRDAYRMYLDFDVD</sequence>
<reference evidence="2 3" key="1">
    <citation type="journal article" date="2018" name="PLoS Genet.">
        <title>Population sequencing reveals clonal diversity and ancestral inbreeding in the grapevine cultivar Chardonnay.</title>
        <authorList>
            <person name="Roach M.J."/>
            <person name="Johnson D.L."/>
            <person name="Bohlmann J."/>
            <person name="van Vuuren H.J."/>
            <person name="Jones S.J."/>
            <person name="Pretorius I.S."/>
            <person name="Schmidt S.A."/>
            <person name="Borneman A.R."/>
        </authorList>
    </citation>
    <scope>NUCLEOTIDE SEQUENCE [LARGE SCALE GENOMIC DNA]</scope>
    <source>
        <strain evidence="3">cv. Chardonnay</strain>
        <tissue evidence="2">Leaf</tissue>
    </source>
</reference>
<dbReference type="GO" id="GO:0016747">
    <property type="term" value="F:acyltransferase activity, transferring groups other than amino-acyl groups"/>
    <property type="evidence" value="ECO:0007669"/>
    <property type="project" value="InterPro"/>
</dbReference>
<evidence type="ECO:0000259" key="1">
    <source>
        <dbReference type="PROSITE" id="PS51186"/>
    </source>
</evidence>
<keyword evidence="2" id="KW-0808">Transferase</keyword>
<gene>
    <name evidence="2" type="primary">STK_02580</name>
    <name evidence="2" type="ORF">CK203_004430</name>
</gene>
<dbReference type="Gene3D" id="3.40.630.30">
    <property type="match status" value="1"/>
</dbReference>
<name>A0A438KFK7_VITVI</name>
<dbReference type="PANTHER" id="PTHR47542:SF2">
    <property type="entry name" value="ACYL-COA N-ACYLTRANSFERASES (NAT) SUPERFAMILY PROTEIN"/>
    <property type="match status" value="1"/>
</dbReference>
<dbReference type="PANTHER" id="PTHR47542">
    <property type="entry name" value="ACYL-COA N-ACYLTRANSFERASES (NAT) SUPERFAMILY PROTEIN"/>
    <property type="match status" value="1"/>
</dbReference>
<evidence type="ECO:0000313" key="3">
    <source>
        <dbReference type="Proteomes" id="UP000288805"/>
    </source>
</evidence>
<dbReference type="InterPro" id="IPR016181">
    <property type="entry name" value="Acyl_CoA_acyltransferase"/>
</dbReference>
<dbReference type="SUPFAM" id="SSF55729">
    <property type="entry name" value="Acyl-CoA N-acyltransferases (Nat)"/>
    <property type="match status" value="1"/>
</dbReference>
<dbReference type="AlphaFoldDB" id="A0A438KFK7"/>
<proteinExistence type="predicted"/>
<dbReference type="Proteomes" id="UP000288805">
    <property type="component" value="Unassembled WGS sequence"/>
</dbReference>
<evidence type="ECO:0000313" key="2">
    <source>
        <dbReference type="EMBL" id="RVX19992.1"/>
    </source>
</evidence>
<dbReference type="InterPro" id="IPR000182">
    <property type="entry name" value="GNAT_dom"/>
</dbReference>
<comment type="caution">
    <text evidence="2">The sequence shown here is derived from an EMBL/GenBank/DDBJ whole genome shotgun (WGS) entry which is preliminary data.</text>
</comment>
<dbReference type="Pfam" id="PF00583">
    <property type="entry name" value="Acetyltransf_1"/>
    <property type="match status" value="1"/>
</dbReference>
<accession>A0A438KFK7</accession>
<dbReference type="PROSITE" id="PS51186">
    <property type="entry name" value="GNAT"/>
    <property type="match status" value="1"/>
</dbReference>
<dbReference type="EMBL" id="QGNW01000007">
    <property type="protein sequence ID" value="RVX19992.1"/>
    <property type="molecule type" value="Genomic_DNA"/>
</dbReference>
<dbReference type="CDD" id="cd04301">
    <property type="entry name" value="NAT_SF"/>
    <property type="match status" value="1"/>
</dbReference>